<proteinExistence type="predicted"/>
<name>A0ACB8RDZ8_9AGAM</name>
<evidence type="ECO:0000313" key="2">
    <source>
        <dbReference type="Proteomes" id="UP000814033"/>
    </source>
</evidence>
<reference evidence="1" key="2">
    <citation type="journal article" date="2022" name="New Phytol.">
        <title>Evolutionary transition to the ectomycorrhizal habit in the genomes of a hyperdiverse lineage of mushroom-forming fungi.</title>
        <authorList>
            <person name="Looney B."/>
            <person name="Miyauchi S."/>
            <person name="Morin E."/>
            <person name="Drula E."/>
            <person name="Courty P.E."/>
            <person name="Kohler A."/>
            <person name="Kuo A."/>
            <person name="LaButti K."/>
            <person name="Pangilinan J."/>
            <person name="Lipzen A."/>
            <person name="Riley R."/>
            <person name="Andreopoulos W."/>
            <person name="He G."/>
            <person name="Johnson J."/>
            <person name="Nolan M."/>
            <person name="Tritt A."/>
            <person name="Barry K.W."/>
            <person name="Grigoriev I.V."/>
            <person name="Nagy L.G."/>
            <person name="Hibbett D."/>
            <person name="Henrissat B."/>
            <person name="Matheny P.B."/>
            <person name="Labbe J."/>
            <person name="Martin F.M."/>
        </authorList>
    </citation>
    <scope>NUCLEOTIDE SEQUENCE</scope>
    <source>
        <strain evidence="1">FP105234-sp</strain>
    </source>
</reference>
<keyword evidence="2" id="KW-1185">Reference proteome</keyword>
<dbReference type="Proteomes" id="UP000814033">
    <property type="component" value="Unassembled WGS sequence"/>
</dbReference>
<gene>
    <name evidence="1" type="ORF">FA95DRAFT_614579</name>
</gene>
<reference evidence="1" key="1">
    <citation type="submission" date="2021-02" db="EMBL/GenBank/DDBJ databases">
        <authorList>
            <consortium name="DOE Joint Genome Institute"/>
            <person name="Ahrendt S."/>
            <person name="Looney B.P."/>
            <person name="Miyauchi S."/>
            <person name="Morin E."/>
            <person name="Drula E."/>
            <person name="Courty P.E."/>
            <person name="Chicoki N."/>
            <person name="Fauchery L."/>
            <person name="Kohler A."/>
            <person name="Kuo A."/>
            <person name="Labutti K."/>
            <person name="Pangilinan J."/>
            <person name="Lipzen A."/>
            <person name="Riley R."/>
            <person name="Andreopoulos W."/>
            <person name="He G."/>
            <person name="Johnson J."/>
            <person name="Barry K.W."/>
            <person name="Grigoriev I.V."/>
            <person name="Nagy L."/>
            <person name="Hibbett D."/>
            <person name="Henrissat B."/>
            <person name="Matheny P.B."/>
            <person name="Labbe J."/>
            <person name="Martin F."/>
        </authorList>
    </citation>
    <scope>NUCLEOTIDE SEQUENCE</scope>
    <source>
        <strain evidence="1">FP105234-sp</strain>
    </source>
</reference>
<dbReference type="EMBL" id="MU276083">
    <property type="protein sequence ID" value="KAI0042117.1"/>
    <property type="molecule type" value="Genomic_DNA"/>
</dbReference>
<sequence>MAIIPLDIQAIVVDWVYRLSQHEWDVDYDTLLACALVCRAWRHLAQRLLFRRVPRDPGRDNAGGPSGIALLLDTLHARPDLAAHVQCICLFFYSEPEINAALLEVCPHVAGLSIALDARAHISHKHLFAIPQRLQYVEVCGSCEDVEALLRMWPGLRALHLVDFVVAEDDALPVSRIGIPSGVQSLRFPLGLIEWMSATAYDLPALRELELDQPDWSNTEWSSLLCASGLLPRLHTLVLFGPLPPPEILKELKELESLVFEELPVHAISLPRTLRHVGYHCVFQPWNADITILVTALHALDDLQLFTVTRRGLPAETQAALREACSEMDVEFVTFETEAHFPRPEHIDWI</sequence>
<comment type="caution">
    <text evidence="1">The sequence shown here is derived from an EMBL/GenBank/DDBJ whole genome shotgun (WGS) entry which is preliminary data.</text>
</comment>
<evidence type="ECO:0000313" key="1">
    <source>
        <dbReference type="EMBL" id="KAI0042117.1"/>
    </source>
</evidence>
<accession>A0ACB8RDZ8</accession>
<protein>
    <submittedName>
        <fullName evidence="1">Uncharacterized protein</fullName>
    </submittedName>
</protein>
<organism evidence="1 2">
    <name type="scientific">Auriscalpium vulgare</name>
    <dbReference type="NCBI Taxonomy" id="40419"/>
    <lineage>
        <taxon>Eukaryota</taxon>
        <taxon>Fungi</taxon>
        <taxon>Dikarya</taxon>
        <taxon>Basidiomycota</taxon>
        <taxon>Agaricomycotina</taxon>
        <taxon>Agaricomycetes</taxon>
        <taxon>Russulales</taxon>
        <taxon>Auriscalpiaceae</taxon>
        <taxon>Auriscalpium</taxon>
    </lineage>
</organism>